<gene>
    <name evidence="2" type="ORF">CGS46_12750</name>
</gene>
<dbReference type="AlphaFoldDB" id="A0A2A6Z7Q7"/>
<feature type="compositionally biased region" description="Basic and acidic residues" evidence="1">
    <location>
        <begin position="184"/>
        <end position="195"/>
    </location>
</feature>
<feature type="region of interest" description="Disordered" evidence="1">
    <location>
        <begin position="184"/>
        <end position="286"/>
    </location>
</feature>
<reference evidence="2 3" key="1">
    <citation type="journal article" date="2017" name="Front. Microbiol.">
        <title>New Insights into the Diversity of the Genus Faecalibacterium.</title>
        <authorList>
            <person name="Benevides L."/>
            <person name="Burman S."/>
            <person name="Martin R."/>
            <person name="Robert V."/>
            <person name="Thomas M."/>
            <person name="Miquel S."/>
            <person name="Chain F."/>
            <person name="Sokol H."/>
            <person name="Bermudez-Humaran L.G."/>
            <person name="Morrison M."/>
            <person name="Langella P."/>
            <person name="Azevedo V.A."/>
            <person name="Chatel J.M."/>
            <person name="Soares S."/>
        </authorList>
    </citation>
    <scope>NUCLEOTIDE SEQUENCE [LARGE SCALE GENOMIC DNA]</scope>
    <source>
        <strain evidence="3">CNCM I-4540</strain>
    </source>
</reference>
<keyword evidence="3" id="KW-1185">Reference proteome</keyword>
<evidence type="ECO:0000313" key="3">
    <source>
        <dbReference type="Proteomes" id="UP000220752"/>
    </source>
</evidence>
<evidence type="ECO:0000256" key="1">
    <source>
        <dbReference type="SAM" id="MobiDB-lite"/>
    </source>
</evidence>
<protein>
    <submittedName>
        <fullName evidence="2">Uncharacterized protein</fullName>
    </submittedName>
</protein>
<sequence length="425" mass="45713">MATKLKNLKIKKVDFVDNGANPGASIALYKSKPAEGETPAVQPKEDTPPEESILKRIVHAIAKSIGATDAQAAAAVEEVSKNADVPTFGDAMARRRMRQTTEEIWDYCYALNDSLCGIVANADITAEDKKALMAQSCAEFAAATEAAIPKWSGGIPVKLEKAAPAPLTPDRIENAKAARARLDEMISKAEPKPTTEDTPPEPPKEGTDPTPPAEPQQEEEPVQKGAFDMEIDKSKLSPEEVAQLEAIEKKAGIPAQAAPATPAGVEKSAPATPADNTAGGEEDIYKGIHPEVAKEIAELRKFRQDAENRELLTVAKKYELLGKKPEELVPVLKSLKDAGGTAYNDMIGVLDANLEAVQKSGAFSEIGKRGGDHSHATTGADDAWSQIEKRAEEIRKSAPTMGYYEAIDQACQQNPELVHEYENDR</sequence>
<comment type="caution">
    <text evidence="2">The sequence shown here is derived from an EMBL/GenBank/DDBJ whole genome shotgun (WGS) entry which is preliminary data.</text>
</comment>
<accession>A0A2A6Z7Q7</accession>
<organism evidence="2 3">
    <name type="scientific">Faecalibacterium langellae</name>
    <dbReference type="NCBI Taxonomy" id="3435293"/>
    <lineage>
        <taxon>Bacteria</taxon>
        <taxon>Bacillati</taxon>
        <taxon>Bacillota</taxon>
        <taxon>Clostridia</taxon>
        <taxon>Eubacteriales</taxon>
        <taxon>Oscillospiraceae</taxon>
        <taxon>Faecalibacterium</taxon>
    </lineage>
</organism>
<proteinExistence type="predicted"/>
<feature type="region of interest" description="Disordered" evidence="1">
    <location>
        <begin position="29"/>
        <end position="50"/>
    </location>
</feature>
<evidence type="ECO:0000313" key="2">
    <source>
        <dbReference type="EMBL" id="PDX57387.1"/>
    </source>
</evidence>
<dbReference type="Proteomes" id="UP000220752">
    <property type="component" value="Unassembled WGS sequence"/>
</dbReference>
<name>A0A2A6Z7Q7_9FIRM</name>
<dbReference type="EMBL" id="NMTQ01000037">
    <property type="protein sequence ID" value="PDX57387.1"/>
    <property type="molecule type" value="Genomic_DNA"/>
</dbReference>